<evidence type="ECO:0000259" key="1">
    <source>
        <dbReference type="Pfam" id="PF12102"/>
    </source>
</evidence>
<evidence type="ECO:0000259" key="2">
    <source>
        <dbReference type="Pfam" id="PF13020"/>
    </source>
</evidence>
<proteinExistence type="predicted"/>
<comment type="caution">
    <text evidence="3">The sequence shown here is derived from an EMBL/GenBank/DDBJ whole genome shotgun (WGS) entry which is preliminary data.</text>
</comment>
<keyword evidence="4" id="KW-1185">Reference proteome</keyword>
<dbReference type="InterPro" id="IPR024975">
    <property type="entry name" value="NOV_C"/>
</dbReference>
<sequence>MDDVLTLKDILLDVSKNYLDQKKEKFGGNSWKNVLTQKPQIVSDLTNTKLHINGSVGQGRWATIPWIVLRDPAISVSTEQGFDLVYLFSADMKEIYLSLNQGWSYFKERISPLVKAKQSIEQVSSYLRSQLDTYGRNDLLPDIDLQHGEKFNTDLPEGYERGSIWAIKYECASLPSNDVLKSDLEYMLLLENSLKKFIIKNYSENGALNLNFIDNLITDSAGHAIDLKQIAIPIPSSDSSTRKSTQNLKKIDFEKKHSKNTKIGLLGEKWVFQQEIDRLTKLGRDDLANKVTIKSEISDIYHYDILSYDEFGNEIYIEVKTTTSKLDTTFYISKSELEFGRKNQQNYEIWRLLNFDETKLSAEYYVLKGDPTITINAEPVTYSCTPNIKDK</sequence>
<dbReference type="Gene3D" id="3.30.920.90">
    <property type="match status" value="1"/>
</dbReference>
<dbReference type="PATRIC" id="fig|331679.3.peg.5"/>
<dbReference type="Proteomes" id="UP000051859">
    <property type="component" value="Unassembled WGS sequence"/>
</dbReference>
<dbReference type="Pfam" id="PF13020">
    <property type="entry name" value="NOV_C"/>
    <property type="match status" value="1"/>
</dbReference>
<dbReference type="InterPro" id="IPR021961">
    <property type="entry name" value="McrB_DNA-bd"/>
</dbReference>
<evidence type="ECO:0000313" key="4">
    <source>
        <dbReference type="Proteomes" id="UP000051859"/>
    </source>
</evidence>
<protein>
    <submittedName>
        <fullName evidence="3">Uncharacterized protein</fullName>
    </submittedName>
</protein>
<dbReference type="RefSeq" id="WP_057801062.1">
    <property type="nucleotide sequence ID" value="NZ_JQBX01000001.1"/>
</dbReference>
<gene>
    <name evidence="3" type="ORF">IV81_GL000004</name>
</gene>
<feature type="domain" description="Type IV methyl-directed restriction enzyme EcoKMcrB subunit DNA-binding" evidence="1">
    <location>
        <begin position="14"/>
        <end position="189"/>
    </location>
</feature>
<dbReference type="AlphaFoldDB" id="A0A0R2L0C2"/>
<name>A0A0R2L0C2_9LACO</name>
<dbReference type="EMBL" id="JQBX01000001">
    <property type="protein sequence ID" value="KRN95122.1"/>
    <property type="molecule type" value="Genomic_DNA"/>
</dbReference>
<dbReference type="Pfam" id="PF12102">
    <property type="entry name" value="MrcB_N"/>
    <property type="match status" value="1"/>
</dbReference>
<organism evidence="3 4">
    <name type="scientific">Pediococcus stilesii</name>
    <dbReference type="NCBI Taxonomy" id="331679"/>
    <lineage>
        <taxon>Bacteria</taxon>
        <taxon>Bacillati</taxon>
        <taxon>Bacillota</taxon>
        <taxon>Bacilli</taxon>
        <taxon>Lactobacillales</taxon>
        <taxon>Lactobacillaceae</taxon>
        <taxon>Pediococcus</taxon>
    </lineage>
</organism>
<feature type="domain" description="Protein NO VEIN C-terminal" evidence="2">
    <location>
        <begin position="267"/>
        <end position="358"/>
    </location>
</feature>
<dbReference type="STRING" id="331679.IV81_GL000004"/>
<evidence type="ECO:0000313" key="3">
    <source>
        <dbReference type="EMBL" id="KRN95122.1"/>
    </source>
</evidence>
<accession>A0A0R2L0C2</accession>
<reference evidence="3 4" key="1">
    <citation type="journal article" date="2015" name="Genome Announc.">
        <title>Expanding the biotechnology potential of lactobacilli through comparative genomics of 213 strains and associated genera.</title>
        <authorList>
            <person name="Sun Z."/>
            <person name="Harris H.M."/>
            <person name="McCann A."/>
            <person name="Guo C."/>
            <person name="Argimon S."/>
            <person name="Zhang W."/>
            <person name="Yang X."/>
            <person name="Jeffery I.B."/>
            <person name="Cooney J.C."/>
            <person name="Kagawa T.F."/>
            <person name="Liu W."/>
            <person name="Song Y."/>
            <person name="Salvetti E."/>
            <person name="Wrobel A."/>
            <person name="Rasinkangas P."/>
            <person name="Parkhill J."/>
            <person name="Rea M.C."/>
            <person name="O'Sullivan O."/>
            <person name="Ritari J."/>
            <person name="Douillard F.P."/>
            <person name="Paul Ross R."/>
            <person name="Yang R."/>
            <person name="Briner A.E."/>
            <person name="Felis G.E."/>
            <person name="de Vos W.M."/>
            <person name="Barrangou R."/>
            <person name="Klaenhammer T.R."/>
            <person name="Caufield P.W."/>
            <person name="Cui Y."/>
            <person name="Zhang H."/>
            <person name="O'Toole P.W."/>
        </authorList>
    </citation>
    <scope>NUCLEOTIDE SEQUENCE [LARGE SCALE GENOMIC DNA]</scope>
    <source>
        <strain evidence="3 4">DSM 18001</strain>
    </source>
</reference>